<evidence type="ECO:0000256" key="2">
    <source>
        <dbReference type="SAM" id="SignalP"/>
    </source>
</evidence>
<feature type="signal peptide" evidence="2">
    <location>
        <begin position="1"/>
        <end position="23"/>
    </location>
</feature>
<accession>A0A2H0TRA1</accession>
<name>A0A2H0TRA1_9BACT</name>
<feature type="transmembrane region" description="Helical" evidence="1">
    <location>
        <begin position="374"/>
        <end position="392"/>
    </location>
</feature>
<gene>
    <name evidence="3" type="ORF">COU35_00825</name>
</gene>
<feature type="chain" id="PRO_5013823124" evidence="2">
    <location>
        <begin position="24"/>
        <end position="399"/>
    </location>
</feature>
<dbReference type="EMBL" id="PFCB01000009">
    <property type="protein sequence ID" value="PIR74700.1"/>
    <property type="molecule type" value="Genomic_DNA"/>
</dbReference>
<dbReference type="AlphaFoldDB" id="A0A2H0TRA1"/>
<evidence type="ECO:0000313" key="3">
    <source>
        <dbReference type="EMBL" id="PIR74700.1"/>
    </source>
</evidence>
<feature type="transmembrane region" description="Helical" evidence="1">
    <location>
        <begin position="239"/>
        <end position="260"/>
    </location>
</feature>
<evidence type="ECO:0000256" key="1">
    <source>
        <dbReference type="SAM" id="Phobius"/>
    </source>
</evidence>
<keyword evidence="1" id="KW-0472">Membrane</keyword>
<reference evidence="4" key="1">
    <citation type="submission" date="2017-09" db="EMBL/GenBank/DDBJ databases">
        <title>Depth-based differentiation of microbial function through sediment-hosted aquifers and enrichment of novel symbionts in the deep terrestrial subsurface.</title>
        <authorList>
            <person name="Probst A.J."/>
            <person name="Ladd B."/>
            <person name="Jarett J.K."/>
            <person name="Geller-Mcgrath D.E."/>
            <person name="Sieber C.M.K."/>
            <person name="Emerson J.B."/>
            <person name="Anantharaman K."/>
            <person name="Thomas B.C."/>
            <person name="Malmstrom R."/>
            <person name="Stieglmeier M."/>
            <person name="Klingl A."/>
            <person name="Woyke T."/>
            <person name="Ryan C.M."/>
            <person name="Banfield J.F."/>
        </authorList>
    </citation>
    <scope>NUCLEOTIDE SEQUENCE [LARGE SCALE GENOMIC DNA]</scope>
</reference>
<feature type="transmembrane region" description="Helical" evidence="1">
    <location>
        <begin position="211"/>
        <end position="233"/>
    </location>
</feature>
<keyword evidence="2" id="KW-0732">Signal</keyword>
<proteinExistence type="predicted"/>
<keyword evidence="1" id="KW-1133">Transmembrane helix</keyword>
<feature type="transmembrane region" description="Helical" evidence="1">
    <location>
        <begin position="338"/>
        <end position="362"/>
    </location>
</feature>
<sequence>MIKRLFLFLFLLFAIFTAPSVSAQEYDISSFVRDDCAHCKDQKAFIEDVLLPNNPDISIRYVDIYTDEGKELFDAFTGAYGLVKGTPITMVGDAIIQGYESDVTTGALMQRLVTEYEGPAKTFEDVMDGSARMANDFSLEGVCQEECTEKPQQFVRIPVIGKTVNVGALSLSGISLVLGFIDGFNPCALWVLVMFLLVLSQLGSHRKMWEYAGIFILAEAIMYYLILNVWFTAWDFIDLNHIVTPFIGLLAIGSGIYFGYKFFTFKNVCTVADDEDRKSISQRVKQIAKKPMSIGVFFAILALAFSVNIFEFACSIGIPQTFTKILELNQLSWLGTQWHMFLYILMYMFDDLIVFGIALYSMEKIGITQKYSKWATLLGAISMLILGAIMLWRPELLIF</sequence>
<comment type="caution">
    <text evidence="3">The sequence shown here is derived from an EMBL/GenBank/DDBJ whole genome shotgun (WGS) entry which is preliminary data.</text>
</comment>
<organism evidence="3 4">
    <name type="scientific">Candidatus Magasanikbacteria bacterium CG10_big_fil_rev_8_21_14_0_10_47_10</name>
    <dbReference type="NCBI Taxonomy" id="1974652"/>
    <lineage>
        <taxon>Bacteria</taxon>
        <taxon>Candidatus Magasanikiibacteriota</taxon>
    </lineage>
</organism>
<feature type="transmembrane region" description="Helical" evidence="1">
    <location>
        <begin position="176"/>
        <end position="199"/>
    </location>
</feature>
<evidence type="ECO:0000313" key="4">
    <source>
        <dbReference type="Proteomes" id="UP000230154"/>
    </source>
</evidence>
<dbReference type="Proteomes" id="UP000230154">
    <property type="component" value="Unassembled WGS sequence"/>
</dbReference>
<dbReference type="Gene3D" id="3.40.30.10">
    <property type="entry name" value="Glutaredoxin"/>
    <property type="match status" value="1"/>
</dbReference>
<dbReference type="SUPFAM" id="SSF52833">
    <property type="entry name" value="Thioredoxin-like"/>
    <property type="match status" value="1"/>
</dbReference>
<dbReference type="InterPro" id="IPR036249">
    <property type="entry name" value="Thioredoxin-like_sf"/>
</dbReference>
<feature type="transmembrane region" description="Helical" evidence="1">
    <location>
        <begin position="294"/>
        <end position="318"/>
    </location>
</feature>
<keyword evidence="1" id="KW-0812">Transmembrane</keyword>
<protein>
    <submittedName>
        <fullName evidence="3">Glutaredoxin</fullName>
    </submittedName>
</protein>